<dbReference type="RefSeq" id="WP_261837203.1">
    <property type="nucleotide sequence ID" value="NZ_AP024882.1"/>
</dbReference>
<keyword evidence="7" id="KW-1185">Reference proteome</keyword>
<dbReference type="InterPro" id="IPR004843">
    <property type="entry name" value="Calcineurin-like_PHP"/>
</dbReference>
<dbReference type="Gene3D" id="3.90.780.10">
    <property type="entry name" value="5'-Nucleotidase, C-terminal domain"/>
    <property type="match status" value="1"/>
</dbReference>
<keyword evidence="2" id="KW-0732">Signal</keyword>
<evidence type="ECO:0000313" key="7">
    <source>
        <dbReference type="Proteomes" id="UP000031671"/>
    </source>
</evidence>
<dbReference type="PROSITE" id="PS00786">
    <property type="entry name" value="5_NUCLEOTIDASE_2"/>
    <property type="match status" value="1"/>
</dbReference>
<gene>
    <name evidence="6" type="ORF">JCM19231_298</name>
</gene>
<dbReference type="GO" id="GO:0008253">
    <property type="term" value="F:5'-nucleotidase activity"/>
    <property type="evidence" value="ECO:0007669"/>
    <property type="project" value="UniProtKB-EC"/>
</dbReference>
<dbReference type="InterPro" id="IPR008334">
    <property type="entry name" value="5'-Nucleotdase_C"/>
</dbReference>
<dbReference type="PANTHER" id="PTHR11575:SF24">
    <property type="entry name" value="5'-NUCLEOTIDASE"/>
    <property type="match status" value="1"/>
</dbReference>
<proteinExistence type="inferred from homology"/>
<dbReference type="PROSITE" id="PS00785">
    <property type="entry name" value="5_NUCLEOTIDASE_1"/>
    <property type="match status" value="1"/>
</dbReference>
<dbReference type="Pfam" id="PF02872">
    <property type="entry name" value="5_nucleotid_C"/>
    <property type="match status" value="1"/>
</dbReference>
<reference evidence="6 7" key="2">
    <citation type="submission" date="2015-01" db="EMBL/GenBank/DDBJ databases">
        <authorList>
            <consortium name="NBRP consortium"/>
            <person name="Sawabe T."/>
            <person name="Meirelles P."/>
            <person name="Feng G."/>
            <person name="Sayaka M."/>
            <person name="Hattori M."/>
            <person name="Ohkuma M."/>
        </authorList>
    </citation>
    <scope>NUCLEOTIDE SEQUENCE [LARGE SCALE GENOMIC DNA]</scope>
    <source>
        <strain evidence="7">JCM 19231</strain>
    </source>
</reference>
<dbReference type="SUPFAM" id="SSF56300">
    <property type="entry name" value="Metallo-dependent phosphatases"/>
    <property type="match status" value="1"/>
</dbReference>
<accession>A0A0B8NRD4</accession>
<dbReference type="GO" id="GO:0000166">
    <property type="term" value="F:nucleotide binding"/>
    <property type="evidence" value="ECO:0007669"/>
    <property type="project" value="UniProtKB-KW"/>
</dbReference>
<dbReference type="GO" id="GO:0009166">
    <property type="term" value="P:nucleotide catabolic process"/>
    <property type="evidence" value="ECO:0007669"/>
    <property type="project" value="InterPro"/>
</dbReference>
<dbReference type="EMBL" id="BBRZ01000030">
    <property type="protein sequence ID" value="GAM56471.1"/>
    <property type="molecule type" value="Genomic_DNA"/>
</dbReference>
<name>A0A0B8NRD4_9VIBR</name>
<dbReference type="PROSITE" id="PS51257">
    <property type="entry name" value="PROKAR_LIPOPROTEIN"/>
    <property type="match status" value="1"/>
</dbReference>
<protein>
    <submittedName>
        <fullName evidence="6">5'-nucleotidase</fullName>
        <ecNumber evidence="6">3.1.3.5</ecNumber>
    </submittedName>
</protein>
<dbReference type="InterPro" id="IPR006179">
    <property type="entry name" value="5_nucleotidase/apyrase"/>
</dbReference>
<evidence type="ECO:0000259" key="4">
    <source>
        <dbReference type="Pfam" id="PF00149"/>
    </source>
</evidence>
<dbReference type="InterPro" id="IPR029052">
    <property type="entry name" value="Metallo-depent_PP-like"/>
</dbReference>
<organism evidence="6 7">
    <name type="scientific">Vibrio ishigakensis</name>
    <dbReference type="NCBI Taxonomy" id="1481914"/>
    <lineage>
        <taxon>Bacteria</taxon>
        <taxon>Pseudomonadati</taxon>
        <taxon>Pseudomonadota</taxon>
        <taxon>Gammaproteobacteria</taxon>
        <taxon>Vibrionales</taxon>
        <taxon>Vibrionaceae</taxon>
        <taxon>Vibrio</taxon>
    </lineage>
</organism>
<evidence type="ECO:0000256" key="1">
    <source>
        <dbReference type="ARBA" id="ARBA00006654"/>
    </source>
</evidence>
<evidence type="ECO:0000256" key="2">
    <source>
        <dbReference type="ARBA" id="ARBA00022729"/>
    </source>
</evidence>
<dbReference type="InterPro" id="IPR006146">
    <property type="entry name" value="5'-Nucleotdase_CS"/>
</dbReference>
<dbReference type="Proteomes" id="UP000031671">
    <property type="component" value="Unassembled WGS sequence"/>
</dbReference>
<sequence>MNKKLLAVAIAVGLVGCNSSSSDNDNQDRESLNLRILHINDHHSKLDATGPVALNLGGVDTQVEIGGFPRLVTKFNELQNSNTLRLHAGDAITGTMYYSLFREELPDALMMNQVCFDAFALGNHEFDDGNEQLAHFINTLKNGEDACGTEVLAANIEVPSTNPIYGIYDPYKIFDVAGQQVGVIGIDISSKTQASSSPSPDTEFLDEVETSQRYINILQEKGVDKIVLLTHYMYSNDIAMAKQLSGVDVIVGGDSHSLLADSDMHREIGFGTPEGEYPTVVQNADGNDVCVVQAWENALLLGELNVSFDSQGNVTQCAGTPHVLLGDDFIHPDFDAEDNPSAVHTPEELETIKQYIAQEKALSSVAEDETTADKLAYYAELVDEKMEQVIGFSDGLLCNERTPGSGHSSGALCAEGSPEREFMNKHGSIMGNVVSEAFVELSIRADIAIQNSGGVRTSIPEGDVSVGHAFNVLPFTNLLVNLDMTGQEIINTIEDAIDNVVENDSSGAFPVAANLSFDVDMNAAKGQRITNVEARRKDKDGSFGEWHDIELNEIYVVVTNDFIAQGGDRYDSFVPVYEDESRREDTGLLYTDSLIKYIEMLHERGENLDIPDASEMAVQNFIPKN</sequence>
<dbReference type="GO" id="GO:0030288">
    <property type="term" value="C:outer membrane-bounded periplasmic space"/>
    <property type="evidence" value="ECO:0007669"/>
    <property type="project" value="TreeGrafter"/>
</dbReference>
<dbReference type="GO" id="GO:0008768">
    <property type="term" value="F:UDP-sugar diphosphatase activity"/>
    <property type="evidence" value="ECO:0007669"/>
    <property type="project" value="TreeGrafter"/>
</dbReference>
<dbReference type="Pfam" id="PF00149">
    <property type="entry name" value="Metallophos"/>
    <property type="match status" value="1"/>
</dbReference>
<evidence type="ECO:0000313" key="6">
    <source>
        <dbReference type="EMBL" id="GAM56471.1"/>
    </source>
</evidence>
<comment type="caution">
    <text evidence="6">The sequence shown here is derived from an EMBL/GenBank/DDBJ whole genome shotgun (WGS) entry which is preliminary data.</text>
</comment>
<dbReference type="InterPro" id="IPR036907">
    <property type="entry name" value="5'-Nucleotdase_C_sf"/>
</dbReference>
<evidence type="ECO:0000259" key="5">
    <source>
        <dbReference type="Pfam" id="PF02872"/>
    </source>
</evidence>
<dbReference type="Gene3D" id="3.60.21.10">
    <property type="match status" value="1"/>
</dbReference>
<feature type="domain" description="5'-Nucleotidase C-terminal" evidence="5">
    <location>
        <begin position="424"/>
        <end position="573"/>
    </location>
</feature>
<evidence type="ECO:0000256" key="3">
    <source>
        <dbReference type="RuleBase" id="RU362119"/>
    </source>
</evidence>
<keyword evidence="3 6" id="KW-0378">Hydrolase</keyword>
<keyword evidence="3" id="KW-0547">Nucleotide-binding</keyword>
<feature type="domain" description="Calcineurin-like phosphoesterase" evidence="4">
    <location>
        <begin position="34"/>
        <end position="257"/>
    </location>
</feature>
<dbReference type="AlphaFoldDB" id="A0A0B8NRD4"/>
<reference evidence="6 7" key="1">
    <citation type="submission" date="2015-01" db="EMBL/GenBank/DDBJ databases">
        <title>Vibrio sp. C1 JCM 19231 whole genome shotgun sequence.</title>
        <authorList>
            <person name="Sawabe T."/>
            <person name="Meirelles P."/>
            <person name="Feng G."/>
            <person name="Sayaka M."/>
            <person name="Hattori M."/>
            <person name="Ohkuma M."/>
        </authorList>
    </citation>
    <scope>NUCLEOTIDE SEQUENCE [LARGE SCALE GENOMIC DNA]</scope>
    <source>
        <strain evidence="7">JCM 19231</strain>
    </source>
</reference>
<dbReference type="PANTHER" id="PTHR11575">
    <property type="entry name" value="5'-NUCLEOTIDASE-RELATED"/>
    <property type="match status" value="1"/>
</dbReference>
<dbReference type="PRINTS" id="PR01607">
    <property type="entry name" value="APYRASEFAMLY"/>
</dbReference>
<dbReference type="EC" id="3.1.3.5" evidence="6"/>
<dbReference type="SUPFAM" id="SSF55816">
    <property type="entry name" value="5'-nucleotidase (syn. UDP-sugar hydrolase), C-terminal domain"/>
    <property type="match status" value="1"/>
</dbReference>
<comment type="similarity">
    <text evidence="1 3">Belongs to the 5'-nucleotidase family.</text>
</comment>
<dbReference type="GO" id="GO:0046872">
    <property type="term" value="F:metal ion binding"/>
    <property type="evidence" value="ECO:0007669"/>
    <property type="project" value="InterPro"/>
</dbReference>